<dbReference type="AlphaFoldDB" id="A0A1W1DTS9"/>
<keyword evidence="2" id="KW-0697">Rotamase</keyword>
<dbReference type="EC" id="5.2.1.8" evidence="1"/>
<dbReference type="SUPFAM" id="SSF54534">
    <property type="entry name" value="FKBP-like"/>
    <property type="match status" value="1"/>
</dbReference>
<dbReference type="InterPro" id="IPR002130">
    <property type="entry name" value="Cyclophilin-type_PPIase_dom"/>
</dbReference>
<feature type="domain" description="PPIase cyclophilin-type" evidence="5">
    <location>
        <begin position="30"/>
        <end position="163"/>
    </location>
</feature>
<dbReference type="PRINTS" id="PR00153">
    <property type="entry name" value="CSAPPISMRASE"/>
</dbReference>
<name>A0A1W1DTS9_9ZZZZ</name>
<dbReference type="InterPro" id="IPR044666">
    <property type="entry name" value="Cyclophilin_A-like"/>
</dbReference>
<reference evidence="6" key="1">
    <citation type="submission" date="2016-10" db="EMBL/GenBank/DDBJ databases">
        <authorList>
            <person name="de Groot N.N."/>
        </authorList>
    </citation>
    <scope>NUCLEOTIDE SEQUENCE</scope>
</reference>
<dbReference type="InterPro" id="IPR029000">
    <property type="entry name" value="Cyclophilin-like_dom_sf"/>
</dbReference>
<keyword evidence="3 6" id="KW-0413">Isomerase</keyword>
<dbReference type="PROSITE" id="PS50059">
    <property type="entry name" value="FKBP_PPIASE"/>
    <property type="match status" value="1"/>
</dbReference>
<protein>
    <recommendedName>
        <fullName evidence="1">peptidylprolyl isomerase</fullName>
        <ecNumber evidence="1">5.2.1.8</ecNumber>
    </recommendedName>
</protein>
<dbReference type="SUPFAM" id="SSF50891">
    <property type="entry name" value="Cyclophilin-like"/>
    <property type="match status" value="1"/>
</dbReference>
<dbReference type="EMBL" id="FPHY01000011">
    <property type="protein sequence ID" value="SFV85102.1"/>
    <property type="molecule type" value="Genomic_DNA"/>
</dbReference>
<dbReference type="GO" id="GO:0003755">
    <property type="term" value="F:peptidyl-prolyl cis-trans isomerase activity"/>
    <property type="evidence" value="ECO:0007669"/>
    <property type="project" value="UniProtKB-KW"/>
</dbReference>
<dbReference type="PROSITE" id="PS50072">
    <property type="entry name" value="CSA_PPIASE_2"/>
    <property type="match status" value="1"/>
</dbReference>
<dbReference type="Pfam" id="PF00160">
    <property type="entry name" value="Pro_isomerase"/>
    <property type="match status" value="1"/>
</dbReference>
<dbReference type="PROSITE" id="PS00170">
    <property type="entry name" value="CSA_PPIASE_1"/>
    <property type="match status" value="1"/>
</dbReference>
<feature type="domain" description="PPIase FKBP-type" evidence="4">
    <location>
        <begin position="245"/>
        <end position="325"/>
    </location>
</feature>
<dbReference type="InterPro" id="IPR001179">
    <property type="entry name" value="PPIase_FKBP_dom"/>
</dbReference>
<evidence type="ECO:0000259" key="4">
    <source>
        <dbReference type="PROSITE" id="PS50059"/>
    </source>
</evidence>
<organism evidence="6">
    <name type="scientific">hydrothermal vent metagenome</name>
    <dbReference type="NCBI Taxonomy" id="652676"/>
    <lineage>
        <taxon>unclassified sequences</taxon>
        <taxon>metagenomes</taxon>
        <taxon>ecological metagenomes</taxon>
    </lineage>
</organism>
<dbReference type="GO" id="GO:0006457">
    <property type="term" value="P:protein folding"/>
    <property type="evidence" value="ECO:0007669"/>
    <property type="project" value="InterPro"/>
</dbReference>
<dbReference type="PANTHER" id="PTHR45625">
    <property type="entry name" value="PEPTIDYL-PROLYL CIS-TRANS ISOMERASE-RELATED"/>
    <property type="match status" value="1"/>
</dbReference>
<sequence length="325" mass="36259">MTRTLPLFFALLFSVQTYAKLDNGLYANLHTNQGDITVKLTYEKTPLTVINFVGLAEGTKFSNKQLGKPFYDGLTFHRVIKNFMIQGGDPLGNGRGGPGYKFADEFTDLVHDRPGILSMANSGPNTNGSQFFITHTATAHLDGKHTVFGQVVKGMDVVNRIKKGDFIRKLKIIRVGEKAKNFKTDEKAFQAYNQKNMDKEKAKQTKKREKLINFVKANYKKAKVVKSGYFMQIDHAGKGVKPKKGDEVTINISIDLDNGTQIRAAGKPLTFVVGTQKILKVIEQVAVEMQVDEKRTILARYAQIFGKEMAGNPLLIINLELLSIK</sequence>
<dbReference type="InterPro" id="IPR020892">
    <property type="entry name" value="Cyclophilin-type_PPIase_CS"/>
</dbReference>
<evidence type="ECO:0000256" key="2">
    <source>
        <dbReference type="ARBA" id="ARBA00023110"/>
    </source>
</evidence>
<dbReference type="CDD" id="cd00317">
    <property type="entry name" value="cyclophilin"/>
    <property type="match status" value="1"/>
</dbReference>
<proteinExistence type="predicted"/>
<gene>
    <name evidence="6" type="ORF">MNB_SUP05-SYMBIONT-4-1388</name>
</gene>
<dbReference type="Gene3D" id="3.10.50.40">
    <property type="match status" value="1"/>
</dbReference>
<dbReference type="InterPro" id="IPR046357">
    <property type="entry name" value="PPIase_dom_sf"/>
</dbReference>
<dbReference type="Gene3D" id="2.40.100.10">
    <property type="entry name" value="Cyclophilin-like"/>
    <property type="match status" value="1"/>
</dbReference>
<accession>A0A1W1DTS9</accession>
<evidence type="ECO:0000256" key="1">
    <source>
        <dbReference type="ARBA" id="ARBA00013194"/>
    </source>
</evidence>
<dbReference type="Pfam" id="PF00254">
    <property type="entry name" value="FKBP_C"/>
    <property type="match status" value="1"/>
</dbReference>
<evidence type="ECO:0000313" key="6">
    <source>
        <dbReference type="EMBL" id="SFV85102.1"/>
    </source>
</evidence>
<evidence type="ECO:0000256" key="3">
    <source>
        <dbReference type="ARBA" id="ARBA00023235"/>
    </source>
</evidence>
<dbReference type="PANTHER" id="PTHR45625:SF4">
    <property type="entry name" value="PEPTIDYLPROLYL ISOMERASE DOMAIN AND WD REPEAT-CONTAINING PROTEIN 1"/>
    <property type="match status" value="1"/>
</dbReference>
<evidence type="ECO:0000259" key="5">
    <source>
        <dbReference type="PROSITE" id="PS50072"/>
    </source>
</evidence>